<dbReference type="PANTHER" id="PTHR31704:SF37">
    <property type="entry name" value="HEAT SHOCK PROTEIN"/>
    <property type="match status" value="1"/>
</dbReference>
<dbReference type="EMBL" id="CAADRP010001929">
    <property type="protein sequence ID" value="VFU56618.1"/>
    <property type="molecule type" value="Genomic_DNA"/>
</dbReference>
<evidence type="ECO:0000259" key="1">
    <source>
        <dbReference type="Pfam" id="PF12776"/>
    </source>
</evidence>
<dbReference type="Pfam" id="PF12776">
    <property type="entry name" value="Myb_DNA-bind_3"/>
    <property type="match status" value="1"/>
</dbReference>
<name>A0A6N2N3W3_SALVM</name>
<dbReference type="AlphaFoldDB" id="A0A6N2N3W3"/>
<feature type="domain" description="Myb/SANT-like" evidence="1">
    <location>
        <begin position="12"/>
        <end position="104"/>
    </location>
</feature>
<sequence length="256" mass="28901">METGTKSGGKAKWTKETLHIFCDICIRAIDMGMRPSTHFEPFRWKYIVKSFGEQTGKQLQKEQLKNKWDVCKKDWRMWNKLISETGVGWSNELGTIAASDEWWQSRIQEDRGVSKFRQSGIEPSLKFKFDIMFSGVTATGQHAWAPSSGTVPGSDDDLETLNVGLQGADLEEGSGDSDENVDTDFGNYHSRGQQLLDSMSSRSDSTSANKTCQAVVFLKLWLSSSPYLVRQMTNNFCFAPRSFYNREKIEKCGLAS</sequence>
<accession>A0A6N2N3W3</accession>
<gene>
    <name evidence="2" type="ORF">SVIM_LOCUS406821</name>
</gene>
<evidence type="ECO:0000313" key="2">
    <source>
        <dbReference type="EMBL" id="VFU56618.1"/>
    </source>
</evidence>
<organism evidence="2">
    <name type="scientific">Salix viminalis</name>
    <name type="common">Common osier</name>
    <name type="synonym">Basket willow</name>
    <dbReference type="NCBI Taxonomy" id="40686"/>
    <lineage>
        <taxon>Eukaryota</taxon>
        <taxon>Viridiplantae</taxon>
        <taxon>Streptophyta</taxon>
        <taxon>Embryophyta</taxon>
        <taxon>Tracheophyta</taxon>
        <taxon>Spermatophyta</taxon>
        <taxon>Magnoliopsida</taxon>
        <taxon>eudicotyledons</taxon>
        <taxon>Gunneridae</taxon>
        <taxon>Pentapetalae</taxon>
        <taxon>rosids</taxon>
        <taxon>fabids</taxon>
        <taxon>Malpighiales</taxon>
        <taxon>Salicaceae</taxon>
        <taxon>Saliceae</taxon>
        <taxon>Salix</taxon>
    </lineage>
</organism>
<protein>
    <recommendedName>
        <fullName evidence="1">Myb/SANT-like domain-containing protein</fullName>
    </recommendedName>
</protein>
<dbReference type="PANTHER" id="PTHR31704">
    <property type="entry name" value="MYB/SANT-LIKE DNA-BINDING DOMAIN PROTEIN-RELATED"/>
    <property type="match status" value="1"/>
</dbReference>
<proteinExistence type="predicted"/>
<dbReference type="InterPro" id="IPR024752">
    <property type="entry name" value="Myb/SANT-like_dom"/>
</dbReference>
<reference evidence="2" key="1">
    <citation type="submission" date="2019-03" db="EMBL/GenBank/DDBJ databases">
        <authorList>
            <person name="Mank J."/>
            <person name="Almeida P."/>
        </authorList>
    </citation>
    <scope>NUCLEOTIDE SEQUENCE</scope>
    <source>
        <strain evidence="2">78183</strain>
    </source>
</reference>